<accession>A0A3M0CJJ1</accession>
<dbReference type="InterPro" id="IPR053967">
    <property type="entry name" value="LlgE_F_G-like_D1"/>
</dbReference>
<dbReference type="InterPro" id="IPR010930">
    <property type="entry name" value="Flg_bb/hook_C_dom"/>
</dbReference>
<dbReference type="GO" id="GO:0009425">
    <property type="term" value="C:bacterial-type flagellum basal body"/>
    <property type="evidence" value="ECO:0007669"/>
    <property type="project" value="UniProtKB-SubCell"/>
</dbReference>
<dbReference type="PANTHER" id="PTHR30435:SF19">
    <property type="entry name" value="FLAGELLAR BASAL-BODY ROD PROTEIN FLGG"/>
    <property type="match status" value="1"/>
</dbReference>
<keyword evidence="8" id="KW-0282">Flagellum</keyword>
<evidence type="ECO:0000259" key="5">
    <source>
        <dbReference type="Pfam" id="PF00460"/>
    </source>
</evidence>
<dbReference type="InterPro" id="IPR020013">
    <property type="entry name" value="Flagellar_FlgE/F/G"/>
</dbReference>
<comment type="similarity">
    <text evidence="2 4">Belongs to the flagella basal body rod proteins family.</text>
</comment>
<dbReference type="EMBL" id="REFR01000010">
    <property type="protein sequence ID" value="RMB08947.1"/>
    <property type="molecule type" value="Genomic_DNA"/>
</dbReference>
<dbReference type="Pfam" id="PF00460">
    <property type="entry name" value="Flg_bb_rod"/>
    <property type="match status" value="1"/>
</dbReference>
<evidence type="ECO:0000256" key="1">
    <source>
        <dbReference type="ARBA" id="ARBA00004117"/>
    </source>
</evidence>
<keyword evidence="3 4" id="KW-0975">Bacterial flagellum</keyword>
<reference evidence="8 9" key="1">
    <citation type="submission" date="2018-10" db="EMBL/GenBank/DDBJ databases">
        <title>Genomic Encyclopedia of Archaeal and Bacterial Type Strains, Phase II (KMG-II): from individual species to whole genera.</title>
        <authorList>
            <person name="Goeker M."/>
        </authorList>
    </citation>
    <scope>NUCLEOTIDE SEQUENCE [LARGE SCALE GENOMIC DNA]</scope>
    <source>
        <strain evidence="8 9">DSM 25217</strain>
    </source>
</reference>
<evidence type="ECO:0000256" key="2">
    <source>
        <dbReference type="ARBA" id="ARBA00009677"/>
    </source>
</evidence>
<feature type="domain" description="Flagellar basal-body/hook protein C-terminal" evidence="6">
    <location>
        <begin position="203"/>
        <end position="240"/>
    </location>
</feature>
<dbReference type="RefSeq" id="WP_170163697.1">
    <property type="nucleotide sequence ID" value="NZ_REFR01000010.1"/>
</dbReference>
<dbReference type="NCBIfam" id="TIGR03506">
    <property type="entry name" value="FlgEFG_subfam"/>
    <property type="match status" value="1"/>
</dbReference>
<evidence type="ECO:0000259" key="6">
    <source>
        <dbReference type="Pfam" id="PF06429"/>
    </source>
</evidence>
<dbReference type="InterPro" id="IPR001444">
    <property type="entry name" value="Flag_bb_rod_N"/>
</dbReference>
<dbReference type="AlphaFoldDB" id="A0A3M0CJJ1"/>
<feature type="domain" description="Flagellar basal body rod protein N-terminal" evidence="5">
    <location>
        <begin position="8"/>
        <end position="35"/>
    </location>
</feature>
<proteinExistence type="inferred from homology"/>
<keyword evidence="9" id="KW-1185">Reference proteome</keyword>
<name>A0A3M0CJJ1_9PROT</name>
<gene>
    <name evidence="8" type="ORF">BXY39_1594</name>
</gene>
<dbReference type="InParanoid" id="A0A3M0CJJ1"/>
<sequence>MDTTLFLGMSNQAALRRRMDIIAHNVANMSTTAFKKERVVFQQHLMDAAGAQATQGGRISYVLDHGIIRNLDQGTMIATNNPLDVFIDGQAYLSVLNQAGETFYTRNGRMTLDNEGFLSLLSGERVLGVNGDTIQTTAADGTPTISENGGVIGDLGAIGQLRLVTFDNEQLMSREGGSLYSTTQAPQEVDDLTIARVVSNGYESSNVNAVEMMAEMIKVQRSYQSAQRNSNTINDLREDSLDRLARVQ</sequence>
<feature type="domain" description="Flagellar hook protein FlgE/F/G-like D1" evidence="7">
    <location>
        <begin position="87"/>
        <end position="151"/>
    </location>
</feature>
<evidence type="ECO:0000256" key="3">
    <source>
        <dbReference type="ARBA" id="ARBA00023143"/>
    </source>
</evidence>
<organism evidence="8 9">
    <name type="scientific">Eilatimonas milleporae</name>
    <dbReference type="NCBI Taxonomy" id="911205"/>
    <lineage>
        <taxon>Bacteria</taxon>
        <taxon>Pseudomonadati</taxon>
        <taxon>Pseudomonadota</taxon>
        <taxon>Alphaproteobacteria</taxon>
        <taxon>Kordiimonadales</taxon>
        <taxon>Kordiimonadaceae</taxon>
        <taxon>Eilatimonas</taxon>
    </lineage>
</organism>
<dbReference type="InterPro" id="IPR037925">
    <property type="entry name" value="FlgE/F/G-like"/>
</dbReference>
<comment type="caution">
    <text evidence="8">The sequence shown here is derived from an EMBL/GenBank/DDBJ whole genome shotgun (WGS) entry which is preliminary data.</text>
</comment>
<keyword evidence="8" id="KW-0966">Cell projection</keyword>
<evidence type="ECO:0000256" key="4">
    <source>
        <dbReference type="RuleBase" id="RU362116"/>
    </source>
</evidence>
<evidence type="ECO:0000259" key="7">
    <source>
        <dbReference type="Pfam" id="PF22692"/>
    </source>
</evidence>
<dbReference type="GO" id="GO:0071978">
    <property type="term" value="P:bacterial-type flagellum-dependent swarming motility"/>
    <property type="evidence" value="ECO:0007669"/>
    <property type="project" value="TreeGrafter"/>
</dbReference>
<evidence type="ECO:0000313" key="9">
    <source>
        <dbReference type="Proteomes" id="UP000271227"/>
    </source>
</evidence>
<evidence type="ECO:0000313" key="8">
    <source>
        <dbReference type="EMBL" id="RMB08947.1"/>
    </source>
</evidence>
<dbReference type="Pfam" id="PF22692">
    <property type="entry name" value="LlgE_F_G_D1"/>
    <property type="match status" value="1"/>
</dbReference>
<dbReference type="Pfam" id="PF06429">
    <property type="entry name" value="Flg_bbr_C"/>
    <property type="match status" value="1"/>
</dbReference>
<dbReference type="PANTHER" id="PTHR30435">
    <property type="entry name" value="FLAGELLAR PROTEIN"/>
    <property type="match status" value="1"/>
</dbReference>
<keyword evidence="8" id="KW-0969">Cilium</keyword>
<comment type="subcellular location">
    <subcellularLocation>
        <location evidence="1 4">Bacterial flagellum basal body</location>
    </subcellularLocation>
</comment>
<dbReference type="Proteomes" id="UP000271227">
    <property type="component" value="Unassembled WGS sequence"/>
</dbReference>
<protein>
    <submittedName>
        <fullName evidence="8">Flagellar basal-body rod protein FlgF</fullName>
    </submittedName>
</protein>
<dbReference type="SUPFAM" id="SSF117143">
    <property type="entry name" value="Flagellar hook protein flgE"/>
    <property type="match status" value="1"/>
</dbReference>